<dbReference type="RefSeq" id="WP_075569468.1">
    <property type="nucleotide sequence ID" value="NZ_MSDO01000007.1"/>
</dbReference>
<reference evidence="2 3" key="1">
    <citation type="submission" date="2016-12" db="EMBL/GenBank/DDBJ databases">
        <title>Draft genome sequences of strains Salinicola socius SMB35, Salinicola sp. MH3R3-1 and Chromohalobacter sp. SMB17 from the Verkhnekamsk potash mining region of Russia.</title>
        <authorList>
            <person name="Mavrodi D.V."/>
            <person name="Olsson B.E."/>
            <person name="Korsakova E.S."/>
            <person name="Pyankova A."/>
            <person name="Mavrodi O.V."/>
            <person name="Plotnikova E.G."/>
        </authorList>
    </citation>
    <scope>NUCLEOTIDE SEQUENCE [LARGE SCALE GENOMIC DNA]</scope>
    <source>
        <strain evidence="2 3">SMB35</strain>
    </source>
</reference>
<organism evidence="2 3">
    <name type="scientific">Salinicola socius</name>
    <dbReference type="NCBI Taxonomy" id="404433"/>
    <lineage>
        <taxon>Bacteria</taxon>
        <taxon>Pseudomonadati</taxon>
        <taxon>Pseudomonadota</taxon>
        <taxon>Gammaproteobacteria</taxon>
        <taxon>Oceanospirillales</taxon>
        <taxon>Halomonadaceae</taxon>
        <taxon>Salinicola</taxon>
    </lineage>
</organism>
<dbReference type="InterPro" id="IPR036237">
    <property type="entry name" value="Xyl_isomerase-like_sf"/>
</dbReference>
<evidence type="ECO:0000313" key="3">
    <source>
        <dbReference type="Proteomes" id="UP000186878"/>
    </source>
</evidence>
<comment type="caution">
    <text evidence="2">The sequence shown here is derived from an EMBL/GenBank/DDBJ whole genome shotgun (WGS) entry which is preliminary data.</text>
</comment>
<feature type="domain" description="Xylose isomerase-like TIM barrel" evidence="1">
    <location>
        <begin position="29"/>
        <end position="262"/>
    </location>
</feature>
<keyword evidence="3" id="KW-1185">Reference proteome</keyword>
<protein>
    <submittedName>
        <fullName evidence="2">Sugar phosphate isomerase</fullName>
    </submittedName>
</protein>
<dbReference type="GO" id="GO:0016853">
    <property type="term" value="F:isomerase activity"/>
    <property type="evidence" value="ECO:0007669"/>
    <property type="project" value="UniProtKB-KW"/>
</dbReference>
<dbReference type="PANTHER" id="PTHR12110:SF52">
    <property type="entry name" value="XYLOSE ISOMERASE"/>
    <property type="match status" value="1"/>
</dbReference>
<dbReference type="SUPFAM" id="SSF51658">
    <property type="entry name" value="Xylose isomerase-like"/>
    <property type="match status" value="1"/>
</dbReference>
<accession>A0A1Q8SU53</accession>
<name>A0A1Q8SU53_9GAMM</name>
<dbReference type="InterPro" id="IPR050312">
    <property type="entry name" value="IolE/XylAMocC-like"/>
</dbReference>
<gene>
    <name evidence="2" type="ORF">BTW07_07110</name>
</gene>
<proteinExistence type="predicted"/>
<sequence length="266" mass="29995">MRIGLSTYAFFWRGSDRVEDPMSLEAMLEETAALGGDVFQICDYPAIENFDDARLTQLRTQAERLGVRLELGTRGVAPDHLDRYLELAERLDVSLLRSMLYRDADRPSTEAAIRRLASILPRLRRQHVTLALETYEQVSVEDLMTVVDSLDDPHIGVCLDPANCVAALALPEAVIAHTADRVVNLHVKDFHFTRAPGWVGFQLIGCPLGEGQLPFDAMLERVDPVSRGISLVIEHWLPWQTDAATTCRLESEWTRHNLHFLRSHTA</sequence>
<dbReference type="Gene3D" id="3.20.20.150">
    <property type="entry name" value="Divalent-metal-dependent TIM barrel enzymes"/>
    <property type="match status" value="1"/>
</dbReference>
<dbReference type="Pfam" id="PF01261">
    <property type="entry name" value="AP_endonuc_2"/>
    <property type="match status" value="1"/>
</dbReference>
<keyword evidence="2" id="KW-0413">Isomerase</keyword>
<dbReference type="InterPro" id="IPR013022">
    <property type="entry name" value="Xyl_isomerase-like_TIM-brl"/>
</dbReference>
<evidence type="ECO:0000259" key="1">
    <source>
        <dbReference type="Pfam" id="PF01261"/>
    </source>
</evidence>
<dbReference type="EMBL" id="MSDO01000007">
    <property type="protein sequence ID" value="OLO04979.1"/>
    <property type="molecule type" value="Genomic_DNA"/>
</dbReference>
<dbReference type="PANTHER" id="PTHR12110">
    <property type="entry name" value="HYDROXYPYRUVATE ISOMERASE"/>
    <property type="match status" value="1"/>
</dbReference>
<dbReference type="Proteomes" id="UP000186878">
    <property type="component" value="Unassembled WGS sequence"/>
</dbReference>
<dbReference type="OrthoDB" id="3350993at2"/>
<dbReference type="AlphaFoldDB" id="A0A1Q8SU53"/>
<dbReference type="STRING" id="404433.BTW07_07110"/>
<evidence type="ECO:0000313" key="2">
    <source>
        <dbReference type="EMBL" id="OLO04979.1"/>
    </source>
</evidence>